<name>A0A561TII4_9ACTN</name>
<gene>
    <name evidence="1" type="ORF">FHX78_113936</name>
</gene>
<organism evidence="1 2">
    <name type="scientific">Streptomyces capillispiralis</name>
    <dbReference type="NCBI Taxonomy" id="68182"/>
    <lineage>
        <taxon>Bacteria</taxon>
        <taxon>Bacillati</taxon>
        <taxon>Actinomycetota</taxon>
        <taxon>Actinomycetes</taxon>
        <taxon>Kitasatosporales</taxon>
        <taxon>Streptomycetaceae</taxon>
        <taxon>Streptomyces</taxon>
    </lineage>
</organism>
<proteinExistence type="predicted"/>
<comment type="caution">
    <text evidence="1">The sequence shown here is derived from an EMBL/GenBank/DDBJ whole genome shotgun (WGS) entry which is preliminary data.</text>
</comment>
<sequence>MAERTPAEQALARSYTTGDGSTRFAVADLSVEPRPGGAAVLAYRLTVERPGREDERWAVTLPWEDSSFADVLASPAPDPERLRQLVHLVHALLEEWWDTKGHNRQSAKMGHRLP</sequence>
<protein>
    <submittedName>
        <fullName evidence="1">Uncharacterized protein</fullName>
    </submittedName>
</protein>
<dbReference type="RefSeq" id="WP_145868761.1">
    <property type="nucleotide sequence ID" value="NZ_BNCE01000002.1"/>
</dbReference>
<dbReference type="EMBL" id="VIWV01000001">
    <property type="protein sequence ID" value="TWF86943.1"/>
    <property type="molecule type" value="Genomic_DNA"/>
</dbReference>
<keyword evidence="2" id="KW-1185">Reference proteome</keyword>
<evidence type="ECO:0000313" key="1">
    <source>
        <dbReference type="EMBL" id="TWF86943.1"/>
    </source>
</evidence>
<dbReference type="Proteomes" id="UP000316603">
    <property type="component" value="Unassembled WGS sequence"/>
</dbReference>
<accession>A0A561TII4</accession>
<dbReference type="OrthoDB" id="4315031at2"/>
<reference evidence="1 2" key="1">
    <citation type="submission" date="2019-06" db="EMBL/GenBank/DDBJ databases">
        <title>Sequencing the genomes of 1000 actinobacteria strains.</title>
        <authorList>
            <person name="Klenk H.-P."/>
        </authorList>
    </citation>
    <scope>NUCLEOTIDE SEQUENCE [LARGE SCALE GENOMIC DNA]</scope>
    <source>
        <strain evidence="1 2">DSM 41695</strain>
    </source>
</reference>
<evidence type="ECO:0000313" key="2">
    <source>
        <dbReference type="Proteomes" id="UP000316603"/>
    </source>
</evidence>
<dbReference type="AlphaFoldDB" id="A0A561TII4"/>